<accession>E4TKC1</accession>
<keyword evidence="2" id="KW-0614">Plasmid</keyword>
<dbReference type="RefSeq" id="WP_013447294.1">
    <property type="nucleotide sequence ID" value="NC_014749.1"/>
</dbReference>
<gene>
    <name evidence="2" type="ordered locus">Calni_2103</name>
</gene>
<reference key="1">
    <citation type="submission" date="2010-11" db="EMBL/GenBank/DDBJ databases">
        <title>The complete genome of plasmid of Calditerrivibrio nitroreducens DSM 19672.</title>
        <authorList>
            <consortium name="US DOE Joint Genome Institute (JGI-PGF)"/>
            <person name="Lucas S."/>
            <person name="Copeland A."/>
            <person name="Lapidus A."/>
            <person name="Bruce D."/>
            <person name="Goodwin L."/>
            <person name="Pitluck S."/>
            <person name="Kyrpides N."/>
            <person name="Mavromatis K."/>
            <person name="Ivanova N."/>
            <person name="Mikhailova N."/>
            <person name="Zeytun A."/>
            <person name="Brettin T."/>
            <person name="Detter J.C."/>
            <person name="Tapia R."/>
            <person name="Han C."/>
            <person name="Land M."/>
            <person name="Hauser L."/>
            <person name="Markowitz V."/>
            <person name="Cheng J.-F."/>
            <person name="Hugenholtz P."/>
            <person name="Woyke T."/>
            <person name="Wu D."/>
            <person name="Spring S."/>
            <person name="Schroeder M."/>
            <person name="Brambilla E."/>
            <person name="Klenk H.-P."/>
            <person name="Eisen J.A."/>
        </authorList>
    </citation>
    <scope>NUCLEOTIDE SEQUENCE</scope>
    <source>
        <strain>DSM 19672</strain>
    </source>
</reference>
<geneLocation type="plasmid" evidence="2 3">
    <name>pCALNI01</name>
</geneLocation>
<reference evidence="2 3" key="2">
    <citation type="journal article" date="2011" name="Stand. Genomic Sci.">
        <title>Complete genome sequence of Calditerrivibrio nitroreducens type strain (Yu37-1).</title>
        <authorList>
            <person name="Pitluck S."/>
            <person name="Sikorski J."/>
            <person name="Zeytun A."/>
            <person name="Lapidus A."/>
            <person name="Nolan M."/>
            <person name="Lucas S."/>
            <person name="Hammon N."/>
            <person name="Deshpande S."/>
            <person name="Cheng J.F."/>
            <person name="Tapia R."/>
            <person name="Han C."/>
            <person name="Goodwin L."/>
            <person name="Liolios K."/>
            <person name="Pagani I."/>
            <person name="Ivanova N."/>
            <person name="Mavromatis K."/>
            <person name="Pati A."/>
            <person name="Chen A."/>
            <person name="Palaniappan K."/>
            <person name="Hauser L."/>
            <person name="Chang Y.J."/>
            <person name="Jeffries C.D."/>
            <person name="Detter J.C."/>
            <person name="Brambilla E."/>
            <person name="Djao O.D."/>
            <person name="Rohde M."/>
            <person name="Spring S."/>
            <person name="Goker M."/>
            <person name="Woyke T."/>
            <person name="Bristow J."/>
            <person name="Eisen J.A."/>
            <person name="Markowitz V."/>
            <person name="Hugenholtz P."/>
            <person name="Kyrpides N.C."/>
            <person name="Klenk H.P."/>
            <person name="Land M."/>
        </authorList>
    </citation>
    <scope>NUCLEOTIDE SEQUENCE [LARGE SCALE GENOMIC DNA]</scope>
    <source>
        <strain evidence="3">DSM 19672 / NBRC 101217 / Yu37-1</strain>
        <plasmid evidence="3">Plasmid pCALNI01</plasmid>
    </source>
</reference>
<keyword evidence="3" id="KW-1185">Reference proteome</keyword>
<dbReference type="Proteomes" id="UP000007039">
    <property type="component" value="Plasmid pCALNI01"/>
</dbReference>
<dbReference type="HOGENOM" id="CLU_2895496_0_0_0"/>
<dbReference type="KEGG" id="cni:Calni_2103"/>
<organism evidence="2 3">
    <name type="scientific">Calditerrivibrio nitroreducens (strain DSM 19672 / NBRC 101217 / Yu37-1)</name>
    <dbReference type="NCBI Taxonomy" id="768670"/>
    <lineage>
        <taxon>Bacteria</taxon>
        <taxon>Pseudomonadati</taxon>
        <taxon>Deferribacterota</taxon>
        <taxon>Deferribacteres</taxon>
        <taxon>Deferribacterales</taxon>
        <taxon>Calditerrivibrionaceae</taxon>
    </lineage>
</organism>
<keyword evidence="1" id="KW-1133">Transmembrane helix</keyword>
<sequence length="62" mass="7546">MRHVNKNHFVEKLLEKRIERDGFYYTKKKLRLEQIIGIIGTFFMAICIPLFLYFVFSKINSF</sequence>
<keyword evidence="1" id="KW-0472">Membrane</keyword>
<dbReference type="EMBL" id="CP002348">
    <property type="protein sequence ID" value="ADR19993.1"/>
    <property type="molecule type" value="Genomic_DNA"/>
</dbReference>
<evidence type="ECO:0000313" key="3">
    <source>
        <dbReference type="Proteomes" id="UP000007039"/>
    </source>
</evidence>
<feature type="transmembrane region" description="Helical" evidence="1">
    <location>
        <begin position="35"/>
        <end position="56"/>
    </location>
</feature>
<evidence type="ECO:0000256" key="1">
    <source>
        <dbReference type="SAM" id="Phobius"/>
    </source>
</evidence>
<keyword evidence="1" id="KW-0812">Transmembrane</keyword>
<evidence type="ECO:0000313" key="2">
    <source>
        <dbReference type="EMBL" id="ADR19993.1"/>
    </source>
</evidence>
<protein>
    <submittedName>
        <fullName evidence="2">CCAAT-box DNA binding protein subunit B</fullName>
    </submittedName>
</protein>
<name>E4TKC1_CALNY</name>
<dbReference type="AlphaFoldDB" id="E4TKC1"/>
<proteinExistence type="predicted"/>